<accession>U4L915</accession>
<proteinExistence type="inferred from homology"/>
<dbReference type="eggNOG" id="KOG1235">
    <property type="taxonomic scope" value="Eukaryota"/>
</dbReference>
<dbReference type="Pfam" id="PF03109">
    <property type="entry name" value="ABC1"/>
    <property type="match status" value="2"/>
</dbReference>
<dbReference type="AlphaFoldDB" id="U4L915"/>
<dbReference type="STRING" id="1076935.U4L915"/>
<dbReference type="PANTHER" id="PTHR43173">
    <property type="entry name" value="ABC1 FAMILY PROTEIN"/>
    <property type="match status" value="1"/>
</dbReference>
<dbReference type="OrthoDB" id="427480at2759"/>
<dbReference type="InterPro" id="IPR011009">
    <property type="entry name" value="Kinase-like_dom_sf"/>
</dbReference>
<dbReference type="EMBL" id="HF935502">
    <property type="protein sequence ID" value="CCX10016.1"/>
    <property type="molecule type" value="Genomic_DNA"/>
</dbReference>
<keyword evidence="4" id="KW-1185">Reference proteome</keyword>
<dbReference type="OMA" id="DVMTTMV"/>
<feature type="domain" description="ABC1 atypical kinase-like" evidence="2">
    <location>
        <begin position="166"/>
        <end position="347"/>
    </location>
</feature>
<evidence type="ECO:0000313" key="4">
    <source>
        <dbReference type="Proteomes" id="UP000018144"/>
    </source>
</evidence>
<evidence type="ECO:0000259" key="2">
    <source>
        <dbReference type="Pfam" id="PF03109"/>
    </source>
</evidence>
<gene>
    <name evidence="3" type="ORF">PCON_09609</name>
</gene>
<dbReference type="InterPro" id="IPR045307">
    <property type="entry name" value="ADCK1_dom"/>
</dbReference>
<dbReference type="Proteomes" id="UP000018144">
    <property type="component" value="Unassembled WGS sequence"/>
</dbReference>
<feature type="domain" description="ABC1 atypical kinase-like" evidence="2">
    <location>
        <begin position="374"/>
        <end position="469"/>
    </location>
</feature>
<name>U4L915_PYROM</name>
<dbReference type="SUPFAM" id="SSF56112">
    <property type="entry name" value="Protein kinase-like (PK-like)"/>
    <property type="match status" value="1"/>
</dbReference>
<reference evidence="3 4" key="1">
    <citation type="journal article" date="2013" name="PLoS Genet.">
        <title>The genome and development-dependent transcriptomes of Pyronema confluens: a window into fungal evolution.</title>
        <authorList>
            <person name="Traeger S."/>
            <person name="Altegoer F."/>
            <person name="Freitag M."/>
            <person name="Gabaldon T."/>
            <person name="Kempken F."/>
            <person name="Kumar A."/>
            <person name="Marcet-Houben M."/>
            <person name="Poggeler S."/>
            <person name="Stajich J.E."/>
            <person name="Nowrousian M."/>
        </authorList>
    </citation>
    <scope>NUCLEOTIDE SEQUENCE [LARGE SCALE GENOMIC DNA]</scope>
    <source>
        <strain evidence="4">CBS 100304</strain>
        <tissue evidence="3">Vegetative mycelium</tissue>
    </source>
</reference>
<protein>
    <submittedName>
        <fullName evidence="3">Similar to ABC1 family protein C10F6.14c acc. no. O42653</fullName>
    </submittedName>
</protein>
<dbReference type="PANTHER" id="PTHR43173:SF37">
    <property type="entry name" value="ABC1 FAMILY PROTEIN C10F6.14C"/>
    <property type="match status" value="1"/>
</dbReference>
<comment type="similarity">
    <text evidence="1">Belongs to the protein kinase superfamily. ADCK protein kinase family.</text>
</comment>
<sequence>MLTKLHCLRSRPPIPTLRFPRNIRSYNYINGHTQHFSPLVPPPPSSLPKPHQSKLSPRSRKYVRRFLYTTGVVGTLWAADVYLNYATFTRNIRTVTTCMLIAADYKLNFSQGKDADQLSRIHERNADRILNLCLHNGGLYQKIGQAIAMQSAILPKVVQEKFSQFFDETPQAGWKEVEKVLKEEYGHKFPGMTGSQIVDQIFMPGSFEKRAVGSASIAQVHKARLPNGDEVAVKIQKPWIQRQVGLDLFCFKAVTYFFSTWMFGLPLSFIAPYICERLYSETDFFLEAENASRTASFIASEPTLKNRVYVPKTYPVYTTKRILVAEWINGISVAERQILTSPYRDDNSVGHPVNTPRSISNREGPIARLRGSGEGIKSNRQQRIYGLGVKERDVMQTMVDVFCAQMFLFGWVHCDPHPGNILVRRLPSGKPQLVLLDHGLYITTTPEFRHQYALFWKSLFTFDNTTIASIASSWGIGNSDLFASATLLKPYQGGTREVATIVSGSRAGGAKTAYEANQQLREKIAEFIIDQDRMPQELVFIGRNLRIVQANNHNFGAPVNRLKVIANWASYALTRDMEQAGLRRTWKEQVKAWWGHMVFKVVVFGLDLGFWWGRVKQRLLGGVGFEEGLEQRLRQVAKREFGVELPEESMMIG</sequence>
<organism evidence="3 4">
    <name type="scientific">Pyronema omphalodes (strain CBS 100304)</name>
    <name type="common">Pyronema confluens</name>
    <dbReference type="NCBI Taxonomy" id="1076935"/>
    <lineage>
        <taxon>Eukaryota</taxon>
        <taxon>Fungi</taxon>
        <taxon>Dikarya</taxon>
        <taxon>Ascomycota</taxon>
        <taxon>Pezizomycotina</taxon>
        <taxon>Pezizomycetes</taxon>
        <taxon>Pezizales</taxon>
        <taxon>Pyronemataceae</taxon>
        <taxon>Pyronema</taxon>
    </lineage>
</organism>
<evidence type="ECO:0000313" key="3">
    <source>
        <dbReference type="EMBL" id="CCX10016.1"/>
    </source>
</evidence>
<dbReference type="InterPro" id="IPR051130">
    <property type="entry name" value="Mito_struct-func_regulator"/>
</dbReference>
<dbReference type="InterPro" id="IPR004147">
    <property type="entry name" value="ABC1_dom"/>
</dbReference>
<dbReference type="CDD" id="cd13969">
    <property type="entry name" value="ADCK1-like"/>
    <property type="match status" value="1"/>
</dbReference>
<evidence type="ECO:0000256" key="1">
    <source>
        <dbReference type="ARBA" id="ARBA00009670"/>
    </source>
</evidence>